<name>A0A3L6GB76_MAIZE</name>
<dbReference type="EMBL" id="NCVQ01000002">
    <property type="protein sequence ID" value="PWZ45538.1"/>
    <property type="molecule type" value="Genomic_DNA"/>
</dbReference>
<dbReference type="AlphaFoldDB" id="A0A3L6GB76"/>
<dbReference type="Pfam" id="PF00481">
    <property type="entry name" value="PP2C"/>
    <property type="match status" value="1"/>
</dbReference>
<evidence type="ECO:0000313" key="6">
    <source>
        <dbReference type="Proteomes" id="UP000251960"/>
    </source>
</evidence>
<gene>
    <name evidence="5" type="primary">At3g05640_1</name>
    <name evidence="5" type="ORF">Zm00014a_005261</name>
</gene>
<proteinExistence type="predicted"/>
<comment type="catalytic activity">
    <reaction evidence="2">
        <text>O-phospho-L-seryl-[protein] + H2O = L-seryl-[protein] + phosphate</text>
        <dbReference type="Rhea" id="RHEA:20629"/>
        <dbReference type="Rhea" id="RHEA-COMP:9863"/>
        <dbReference type="Rhea" id="RHEA-COMP:11604"/>
        <dbReference type="ChEBI" id="CHEBI:15377"/>
        <dbReference type="ChEBI" id="CHEBI:29999"/>
        <dbReference type="ChEBI" id="CHEBI:43474"/>
        <dbReference type="ChEBI" id="CHEBI:83421"/>
        <dbReference type="EC" id="3.1.3.16"/>
    </reaction>
</comment>
<dbReference type="InterPro" id="IPR001932">
    <property type="entry name" value="PPM-type_phosphatase-like_dom"/>
</dbReference>
<dbReference type="GO" id="GO:0004722">
    <property type="term" value="F:protein serine/threonine phosphatase activity"/>
    <property type="evidence" value="ECO:0007669"/>
    <property type="project" value="UniProtKB-EC"/>
</dbReference>
<sequence length="71" mass="8272">MYYPADESEVHFVWQPSQESSVLAMSRAFDDYYIMDCDVISMPKVTQRRTNNNDQFIILAIVMVAFVLDCL</sequence>
<dbReference type="Gene3D" id="3.60.40.10">
    <property type="entry name" value="PPM-type phosphatase domain"/>
    <property type="match status" value="1"/>
</dbReference>
<evidence type="ECO:0000259" key="4">
    <source>
        <dbReference type="Pfam" id="PF00481"/>
    </source>
</evidence>
<dbReference type="EC" id="3.1.3.16" evidence="1"/>
<evidence type="ECO:0000256" key="2">
    <source>
        <dbReference type="ARBA" id="ARBA00047761"/>
    </source>
</evidence>
<evidence type="ECO:0000313" key="5">
    <source>
        <dbReference type="EMBL" id="PWZ45538.1"/>
    </source>
</evidence>
<protein>
    <recommendedName>
        <fullName evidence="1">protein-serine/threonine phosphatase</fullName>
        <ecNumber evidence="1">3.1.3.16</ecNumber>
    </recommendedName>
</protein>
<comment type="catalytic activity">
    <reaction evidence="3">
        <text>O-phospho-L-threonyl-[protein] + H2O = L-threonyl-[protein] + phosphate</text>
        <dbReference type="Rhea" id="RHEA:47004"/>
        <dbReference type="Rhea" id="RHEA-COMP:11060"/>
        <dbReference type="Rhea" id="RHEA-COMP:11605"/>
        <dbReference type="ChEBI" id="CHEBI:15377"/>
        <dbReference type="ChEBI" id="CHEBI:30013"/>
        <dbReference type="ChEBI" id="CHEBI:43474"/>
        <dbReference type="ChEBI" id="CHEBI:61977"/>
        <dbReference type="EC" id="3.1.3.16"/>
    </reaction>
</comment>
<reference evidence="5 6" key="1">
    <citation type="journal article" date="2018" name="Nat. Genet.">
        <title>Extensive intraspecific gene order and gene structural variations between Mo17 and other maize genomes.</title>
        <authorList>
            <person name="Sun S."/>
            <person name="Zhou Y."/>
            <person name="Chen J."/>
            <person name="Shi J."/>
            <person name="Zhao H."/>
            <person name="Zhao H."/>
            <person name="Song W."/>
            <person name="Zhang M."/>
            <person name="Cui Y."/>
            <person name="Dong X."/>
            <person name="Liu H."/>
            <person name="Ma X."/>
            <person name="Jiao Y."/>
            <person name="Wang B."/>
            <person name="Wei X."/>
            <person name="Stein J.C."/>
            <person name="Glaubitz J.C."/>
            <person name="Lu F."/>
            <person name="Yu G."/>
            <person name="Liang C."/>
            <person name="Fengler K."/>
            <person name="Li B."/>
            <person name="Rafalski A."/>
            <person name="Schnable P.S."/>
            <person name="Ware D.H."/>
            <person name="Buckler E.S."/>
            <person name="Lai J."/>
        </authorList>
    </citation>
    <scope>NUCLEOTIDE SEQUENCE [LARGE SCALE GENOMIC DNA]</scope>
    <source>
        <strain evidence="6">cv. Missouri 17</strain>
        <tissue evidence="5">Seedling</tissue>
    </source>
</reference>
<comment type="caution">
    <text evidence="5">The sequence shown here is derived from an EMBL/GenBank/DDBJ whole genome shotgun (WGS) entry which is preliminary data.</text>
</comment>
<dbReference type="Proteomes" id="UP000251960">
    <property type="component" value="Chromosome 10"/>
</dbReference>
<organism evidence="5 6">
    <name type="scientific">Zea mays</name>
    <name type="common">Maize</name>
    <dbReference type="NCBI Taxonomy" id="4577"/>
    <lineage>
        <taxon>Eukaryota</taxon>
        <taxon>Viridiplantae</taxon>
        <taxon>Streptophyta</taxon>
        <taxon>Embryophyta</taxon>
        <taxon>Tracheophyta</taxon>
        <taxon>Spermatophyta</taxon>
        <taxon>Magnoliopsida</taxon>
        <taxon>Liliopsida</taxon>
        <taxon>Poales</taxon>
        <taxon>Poaceae</taxon>
        <taxon>PACMAD clade</taxon>
        <taxon>Panicoideae</taxon>
        <taxon>Andropogonodae</taxon>
        <taxon>Andropogoneae</taxon>
        <taxon>Tripsacinae</taxon>
        <taxon>Zea</taxon>
    </lineage>
</organism>
<feature type="domain" description="PPM-type phosphatase" evidence="4">
    <location>
        <begin position="21"/>
        <end position="60"/>
    </location>
</feature>
<dbReference type="InterPro" id="IPR036457">
    <property type="entry name" value="PPM-type-like_dom_sf"/>
</dbReference>
<evidence type="ECO:0000256" key="1">
    <source>
        <dbReference type="ARBA" id="ARBA00013081"/>
    </source>
</evidence>
<evidence type="ECO:0000256" key="3">
    <source>
        <dbReference type="ARBA" id="ARBA00048336"/>
    </source>
</evidence>
<accession>A0A3L6GB76</accession>